<dbReference type="EC" id="2.6.1.4" evidence="28"/>
<evidence type="ECO:0000256" key="38">
    <source>
        <dbReference type="ARBA" id="ARBA00082796"/>
    </source>
</evidence>
<feature type="domain" description="Aminotransferase class I/classII large" evidence="42">
    <location>
        <begin position="91"/>
        <end position="421"/>
    </location>
</feature>
<dbReference type="FunFam" id="3.90.1150.10:FF:000166">
    <property type="entry name" value="Kynurenine/alpha-aminoadipate aminotransferase, mitochondrial"/>
    <property type="match status" value="1"/>
</dbReference>
<dbReference type="PANTHER" id="PTHR42790:SF19">
    <property type="entry name" value="KYNURENINE_ALPHA-AMINOADIPATE AMINOTRANSFERASE, MITOCHONDRIAL"/>
    <property type="match status" value="1"/>
</dbReference>
<comment type="catalytic activity">
    <reaction evidence="16">
        <text>2-oxobutanoate + L-kynurenine = (2S)-2-aminobutanoate + kynurenate + H2O</text>
        <dbReference type="Rhea" id="RHEA:66044"/>
        <dbReference type="ChEBI" id="CHEBI:15377"/>
        <dbReference type="ChEBI" id="CHEBI:16763"/>
        <dbReference type="ChEBI" id="CHEBI:57959"/>
        <dbReference type="ChEBI" id="CHEBI:58454"/>
        <dbReference type="ChEBI" id="CHEBI:74359"/>
    </reaction>
    <physiologicalReaction direction="left-to-right" evidence="16">
        <dbReference type="Rhea" id="RHEA:66045"/>
    </physiologicalReaction>
</comment>
<dbReference type="GeneTree" id="ENSGT00390000004594"/>
<dbReference type="GO" id="GO:0047315">
    <property type="term" value="F:kynurenine-glyoxylate transaminase activity"/>
    <property type="evidence" value="ECO:0007669"/>
    <property type="project" value="UniProtKB-EC"/>
</dbReference>
<dbReference type="FunFam" id="3.40.640.10:FF:000071">
    <property type="entry name" value="Kynurenine/alpha-aminoadipate aminotransferase, mitochondrial"/>
    <property type="match status" value="1"/>
</dbReference>
<comment type="catalytic activity">
    <reaction evidence="8">
        <text>L-kynurenine + 2-oxoglutarate = kynurenate + L-glutamate + H2O</text>
        <dbReference type="Rhea" id="RHEA:65560"/>
        <dbReference type="ChEBI" id="CHEBI:15377"/>
        <dbReference type="ChEBI" id="CHEBI:16810"/>
        <dbReference type="ChEBI" id="CHEBI:29985"/>
        <dbReference type="ChEBI" id="CHEBI:57959"/>
        <dbReference type="ChEBI" id="CHEBI:58454"/>
        <dbReference type="EC" id="2.6.1.7"/>
    </reaction>
    <physiologicalReaction direction="left-to-right" evidence="8">
        <dbReference type="Rhea" id="RHEA:65561"/>
    </physiologicalReaction>
</comment>
<dbReference type="Ensembl" id="ENSSVLT00005002975.1">
    <property type="protein sequence ID" value="ENSSVLP00005002715.1"/>
    <property type="gene ID" value="ENSSVLG00005002134.1"/>
</dbReference>
<evidence type="ECO:0000256" key="12">
    <source>
        <dbReference type="ARBA" id="ARBA00051090"/>
    </source>
</evidence>
<comment type="catalytic activity">
    <reaction evidence="15">
        <text>2-oxoadipate + L-kynurenine = L-2-aminoadipate + kynurenate + H2O</text>
        <dbReference type="Rhea" id="RHEA:70047"/>
        <dbReference type="ChEBI" id="CHEBI:15377"/>
        <dbReference type="ChEBI" id="CHEBI:57499"/>
        <dbReference type="ChEBI" id="CHEBI:57959"/>
        <dbReference type="ChEBI" id="CHEBI:58454"/>
        <dbReference type="ChEBI" id="CHEBI:58672"/>
    </reaction>
    <physiologicalReaction direction="left-to-right" evidence="15">
        <dbReference type="Rhea" id="RHEA:70048"/>
    </physiologicalReaction>
</comment>
<evidence type="ECO:0000256" key="19">
    <source>
        <dbReference type="ARBA" id="ARBA00052393"/>
    </source>
</evidence>
<evidence type="ECO:0000256" key="1">
    <source>
        <dbReference type="ARBA" id="ARBA00001933"/>
    </source>
</evidence>
<dbReference type="GO" id="GO:0050094">
    <property type="term" value="F:methionine-glyoxylate transaminase activity"/>
    <property type="evidence" value="ECO:0007669"/>
    <property type="project" value="UniProtKB-EC"/>
</dbReference>
<evidence type="ECO:0000256" key="5">
    <source>
        <dbReference type="ARBA" id="ARBA00022576"/>
    </source>
</evidence>
<accession>A0A8D2AJ67</accession>
<dbReference type="InterPro" id="IPR050859">
    <property type="entry name" value="Class-I_PLP-dep_aminotransf"/>
</dbReference>
<comment type="catalytic activity">
    <reaction evidence="9">
        <text>L-kynurenine + glyoxylate = kynurenate + glycine + H2O</text>
        <dbReference type="Rhea" id="RHEA:65896"/>
        <dbReference type="ChEBI" id="CHEBI:15377"/>
        <dbReference type="ChEBI" id="CHEBI:36655"/>
        <dbReference type="ChEBI" id="CHEBI:57305"/>
        <dbReference type="ChEBI" id="CHEBI:57959"/>
        <dbReference type="ChEBI" id="CHEBI:58454"/>
        <dbReference type="EC" id="2.6.1.63"/>
    </reaction>
    <physiologicalReaction direction="left-to-right" evidence="9">
        <dbReference type="Rhea" id="RHEA:65897"/>
    </physiologicalReaction>
</comment>
<evidence type="ECO:0000256" key="6">
    <source>
        <dbReference type="ARBA" id="ARBA00022679"/>
    </source>
</evidence>
<dbReference type="GO" id="GO:0016212">
    <property type="term" value="F:kynurenine-oxoglutarate transaminase activity"/>
    <property type="evidence" value="ECO:0007669"/>
    <property type="project" value="UniProtKB-EC"/>
</dbReference>
<comment type="pathway">
    <text evidence="27">Amino-acid degradation; L-lysine degradation via saccharopine pathway; glutaryl-CoA from L-lysine: step 4/6.</text>
</comment>
<evidence type="ECO:0000256" key="35">
    <source>
        <dbReference type="ARBA" id="ARBA00081438"/>
    </source>
</evidence>
<comment type="catalytic activity">
    <reaction evidence="20">
        <text>glyoxylate + L-phenylalanine = 3-phenylpyruvate + glycine</text>
        <dbReference type="Rhea" id="RHEA:69120"/>
        <dbReference type="ChEBI" id="CHEBI:18005"/>
        <dbReference type="ChEBI" id="CHEBI:36655"/>
        <dbReference type="ChEBI" id="CHEBI:57305"/>
        <dbReference type="ChEBI" id="CHEBI:58095"/>
    </reaction>
</comment>
<evidence type="ECO:0000256" key="27">
    <source>
        <dbReference type="ARBA" id="ARBA00060610"/>
    </source>
</evidence>
<comment type="function">
    <text evidence="26">Transaminase with broad substrate specificity. Has transaminase activity towards aminoadipate, kynurenine, methionine and glutamate. Shows activity also towards tryptophan, aspartate and hydroxykynurenine. Accepts a variety of oxo-acids as amino-group acceptors, with a preference for 2-oxoglutarate, 2-oxocaproic acid, phenylpyruvate and alpha-oxo-gamma-methiol butyric acid. Can also use glyoxylate as amino-group acceptor (in vitro).</text>
</comment>
<comment type="catalytic activity">
    <reaction evidence="14">
        <text>2-oxo-3-sulfanylpropanoate + L-kynurenine = kynurenate + L-cysteine + H2O</text>
        <dbReference type="Rhea" id="RHEA:69104"/>
        <dbReference type="ChEBI" id="CHEBI:15377"/>
        <dbReference type="ChEBI" id="CHEBI:35235"/>
        <dbReference type="ChEBI" id="CHEBI:57678"/>
        <dbReference type="ChEBI" id="CHEBI:57959"/>
        <dbReference type="ChEBI" id="CHEBI:58454"/>
    </reaction>
    <physiologicalReaction direction="left-to-right" evidence="14">
        <dbReference type="Rhea" id="RHEA:69105"/>
    </physiologicalReaction>
</comment>
<dbReference type="GO" id="GO:0070189">
    <property type="term" value="P:kynurenine metabolic process"/>
    <property type="evidence" value="ECO:0007669"/>
    <property type="project" value="Ensembl"/>
</dbReference>
<comment type="similarity">
    <text evidence="2">Belongs to the class-I pyridoxal-phosphate-dependent aminotransferase family.</text>
</comment>
<gene>
    <name evidence="43" type="primary">AADAT</name>
</gene>
<evidence type="ECO:0000256" key="9">
    <source>
        <dbReference type="ARBA" id="ARBA00047677"/>
    </source>
</evidence>
<evidence type="ECO:0000256" key="28">
    <source>
        <dbReference type="ARBA" id="ARBA00066546"/>
    </source>
</evidence>
<comment type="catalytic activity">
    <reaction evidence="24">
        <text>3-phenylpyruvate + L-kynurenine = kynurenate + L-phenylalanine + H2O</text>
        <dbReference type="Rhea" id="RHEA:66092"/>
        <dbReference type="ChEBI" id="CHEBI:15377"/>
        <dbReference type="ChEBI" id="CHEBI:18005"/>
        <dbReference type="ChEBI" id="CHEBI:57959"/>
        <dbReference type="ChEBI" id="CHEBI:58095"/>
        <dbReference type="ChEBI" id="CHEBI:58454"/>
    </reaction>
    <physiologicalReaction direction="left-to-right" evidence="24">
        <dbReference type="Rhea" id="RHEA:66093"/>
    </physiologicalReaction>
</comment>
<comment type="catalytic activity">
    <reaction evidence="10">
        <text>L-tyrosine + glyoxylate = 3-(4-hydroxyphenyl)pyruvate + glycine</text>
        <dbReference type="Rhea" id="RHEA:69116"/>
        <dbReference type="ChEBI" id="CHEBI:36242"/>
        <dbReference type="ChEBI" id="CHEBI:36655"/>
        <dbReference type="ChEBI" id="CHEBI:57305"/>
        <dbReference type="ChEBI" id="CHEBI:58315"/>
    </reaction>
</comment>
<comment type="catalytic activity">
    <reaction evidence="23">
        <text>glycine + 2-oxoglutarate = glyoxylate + L-glutamate</text>
        <dbReference type="Rhea" id="RHEA:14089"/>
        <dbReference type="ChEBI" id="CHEBI:16810"/>
        <dbReference type="ChEBI" id="CHEBI:29985"/>
        <dbReference type="ChEBI" id="CHEBI:36655"/>
        <dbReference type="ChEBI" id="CHEBI:57305"/>
        <dbReference type="EC" id="2.6.1.4"/>
    </reaction>
</comment>
<dbReference type="InterPro" id="IPR015421">
    <property type="entry name" value="PyrdxlP-dep_Trfase_major"/>
</dbReference>
<evidence type="ECO:0000256" key="10">
    <source>
        <dbReference type="ARBA" id="ARBA00050142"/>
    </source>
</evidence>
<comment type="catalytic activity">
    <reaction evidence="12">
        <text>2-oxopentanoate + L-kynurenine = L-2-aminopentanoate + kynurenate + H2O</text>
        <dbReference type="Rhea" id="RHEA:66076"/>
        <dbReference type="ChEBI" id="CHEBI:15377"/>
        <dbReference type="ChEBI" id="CHEBI:28644"/>
        <dbReference type="ChEBI" id="CHEBI:57959"/>
        <dbReference type="ChEBI" id="CHEBI:58441"/>
        <dbReference type="ChEBI" id="CHEBI:58454"/>
    </reaction>
    <physiologicalReaction direction="left-to-right" evidence="12">
        <dbReference type="Rhea" id="RHEA:66077"/>
    </physiologicalReaction>
</comment>
<dbReference type="EC" id="2.6.1.63" evidence="4"/>
<dbReference type="AlphaFoldDB" id="A0A8D2AJ67"/>
<evidence type="ECO:0000313" key="44">
    <source>
        <dbReference type="Proteomes" id="UP000694564"/>
    </source>
</evidence>
<evidence type="ECO:0000256" key="15">
    <source>
        <dbReference type="ARBA" id="ARBA00051759"/>
    </source>
</evidence>
<comment type="catalytic activity">
    <reaction evidence="17">
        <text>indole-3-pyruvate + L-kynurenine = kynurenate + L-tryptophan + H2O</text>
        <dbReference type="Rhea" id="RHEA:66052"/>
        <dbReference type="ChEBI" id="CHEBI:15377"/>
        <dbReference type="ChEBI" id="CHEBI:17640"/>
        <dbReference type="ChEBI" id="CHEBI:57912"/>
        <dbReference type="ChEBI" id="CHEBI:57959"/>
        <dbReference type="ChEBI" id="CHEBI:58454"/>
    </reaction>
    <physiologicalReaction direction="left-to-right" evidence="17">
        <dbReference type="Rhea" id="RHEA:66053"/>
    </physiologicalReaction>
</comment>
<comment type="cofactor">
    <cofactor evidence="1">
        <name>pyridoxal 5'-phosphate</name>
        <dbReference type="ChEBI" id="CHEBI:597326"/>
    </cofactor>
</comment>
<dbReference type="EC" id="2.6.1.73" evidence="30"/>
<dbReference type="EC" id="2.6.1.7" evidence="3"/>
<dbReference type="GO" id="GO:0047958">
    <property type="term" value="F:glycine:2-oxoglutarate aminotransferase activity"/>
    <property type="evidence" value="ECO:0007669"/>
    <property type="project" value="UniProtKB-EC"/>
</dbReference>
<keyword evidence="6" id="KW-0808">Transferase</keyword>
<evidence type="ECO:0000256" key="23">
    <source>
        <dbReference type="ARBA" id="ARBA00052537"/>
    </source>
</evidence>
<organism evidence="43 44">
    <name type="scientific">Sciurus vulgaris</name>
    <name type="common">Eurasian red squirrel</name>
    <dbReference type="NCBI Taxonomy" id="55149"/>
    <lineage>
        <taxon>Eukaryota</taxon>
        <taxon>Metazoa</taxon>
        <taxon>Chordata</taxon>
        <taxon>Craniata</taxon>
        <taxon>Vertebrata</taxon>
        <taxon>Euteleostomi</taxon>
        <taxon>Mammalia</taxon>
        <taxon>Eutheria</taxon>
        <taxon>Euarchontoglires</taxon>
        <taxon>Glires</taxon>
        <taxon>Rodentia</taxon>
        <taxon>Sciuromorpha</taxon>
        <taxon>Sciuridae</taxon>
        <taxon>Sciurinae</taxon>
        <taxon>Sciurini</taxon>
        <taxon>Sciurus</taxon>
    </lineage>
</organism>
<evidence type="ECO:0000256" key="29">
    <source>
        <dbReference type="ARBA" id="ARBA00067027"/>
    </source>
</evidence>
<comment type="catalytic activity">
    <reaction evidence="18">
        <text>2-oxohexanoate + L-kynurenine = L-2-aminohexanoate + kynurenate + H2O</text>
        <dbReference type="Rhea" id="RHEA:66060"/>
        <dbReference type="ChEBI" id="CHEBI:15377"/>
        <dbReference type="ChEBI" id="CHEBI:35177"/>
        <dbReference type="ChEBI" id="CHEBI:57959"/>
        <dbReference type="ChEBI" id="CHEBI:58454"/>
        <dbReference type="ChEBI" id="CHEBI:58455"/>
    </reaction>
    <physiologicalReaction direction="left-to-right" evidence="18">
        <dbReference type="Rhea" id="RHEA:66061"/>
    </physiologicalReaction>
</comment>
<evidence type="ECO:0000256" key="30">
    <source>
        <dbReference type="ARBA" id="ARBA00067059"/>
    </source>
</evidence>
<evidence type="ECO:0000256" key="8">
    <source>
        <dbReference type="ARBA" id="ARBA00047478"/>
    </source>
</evidence>
<evidence type="ECO:0000256" key="36">
    <source>
        <dbReference type="ARBA" id="ARBA00082040"/>
    </source>
</evidence>
<evidence type="ECO:0000256" key="25">
    <source>
        <dbReference type="ARBA" id="ARBA00052831"/>
    </source>
</evidence>
<dbReference type="GO" id="GO:0042803">
    <property type="term" value="F:protein homodimerization activity"/>
    <property type="evidence" value="ECO:0007669"/>
    <property type="project" value="Ensembl"/>
</dbReference>
<dbReference type="PANTHER" id="PTHR42790">
    <property type="entry name" value="AMINOTRANSFERASE"/>
    <property type="match status" value="1"/>
</dbReference>
<protein>
    <recommendedName>
        <fullName evidence="31">Kynurenine/alpha-aminoadipate aminotransferase, mitochondrial</fullName>
        <ecNumber evidence="29">2.6.1.39</ecNumber>
        <ecNumber evidence="28">2.6.1.4</ecNumber>
        <ecNumber evidence="4">2.6.1.63</ecNumber>
        <ecNumber evidence="3">2.6.1.7</ecNumber>
        <ecNumber evidence="30">2.6.1.73</ecNumber>
    </recommendedName>
    <alternativeName>
        <fullName evidence="41">2-aminoadipate aminotransferase</fullName>
    </alternativeName>
    <alternativeName>
        <fullName evidence="34">2-aminoadipate transaminase</fullName>
    </alternativeName>
    <alternativeName>
        <fullName evidence="37">Alpha-aminoadipate aminotransferase</fullName>
    </alternativeName>
    <alternativeName>
        <fullName evidence="36">Glycine transaminase AADAT</fullName>
    </alternativeName>
    <alternativeName>
        <fullName evidence="40">Kynurenine aminotransferase II</fullName>
    </alternativeName>
    <alternativeName>
        <fullName evidence="35">Kynurenine--glyoxylate transaminase AADAT</fullName>
    </alternativeName>
    <alternativeName>
        <fullName evidence="38">Kynurenine--oxoglutarate aminotransferase II</fullName>
    </alternativeName>
    <alternativeName>
        <fullName evidence="39">Kynurenine--oxoglutarate transaminase 2</fullName>
    </alternativeName>
    <alternativeName>
        <fullName evidence="33">Kynurenine--oxoglutarate transaminase II</fullName>
    </alternativeName>
    <alternativeName>
        <fullName evidence="32">Methionine--glyoxylate transaminase AADAT</fullName>
    </alternativeName>
</protein>
<evidence type="ECO:0000313" key="43">
    <source>
        <dbReference type="Ensembl" id="ENSSVLP00005002715.1"/>
    </source>
</evidence>
<reference evidence="43" key="1">
    <citation type="submission" date="2025-08" db="UniProtKB">
        <authorList>
            <consortium name="Ensembl"/>
        </authorList>
    </citation>
    <scope>IDENTIFICATION</scope>
</reference>
<evidence type="ECO:0000256" key="18">
    <source>
        <dbReference type="ARBA" id="ARBA00052128"/>
    </source>
</evidence>
<evidence type="ECO:0000256" key="16">
    <source>
        <dbReference type="ARBA" id="ARBA00051879"/>
    </source>
</evidence>
<dbReference type="InterPro" id="IPR015424">
    <property type="entry name" value="PyrdxlP-dep_Trfase"/>
</dbReference>
<dbReference type="GO" id="GO:0006103">
    <property type="term" value="P:2-oxoglutarate metabolic process"/>
    <property type="evidence" value="ECO:0007669"/>
    <property type="project" value="Ensembl"/>
</dbReference>
<sequence>MNYARFINARSAARKPSPIRVMGETWADITNRAPKSLISLAAGYPNPNMFPFKSAVITVENGTSIRLGEELMKEALQYSSSSGVPKLLSWLKQLQIKLHNPPTIHYPPSQGQMDICITSGCQEGLSKIFEMLIDPGDNILLNEPVYATTIQALLPLGCNIINVPSDRHGIIPDSLTEILCKWKQGDSKDPKKKSPKFLYTVPNGNNPTGNSLTGDRKKEIYELARKYDFLIVEDDPYYFLQFNKPWEPTFLSMDVDGRVIRADTFSKILSSGLRVGFITGPKPLIDRIVLHMQVSTLHPCTLSQFMMLQLLQQWGEEGFLAHVHRVTDFYRDQRDAMLAAADKWLTGLAEWNVPIAGMFLWVKIKGIPNVEQLIKEEALKKEVLMVPGNSFYINSSAPSPYFRACYSWVSPEKMDVAFQRLAQLIKENL</sequence>
<evidence type="ECO:0000256" key="40">
    <source>
        <dbReference type="ARBA" id="ARBA00083286"/>
    </source>
</evidence>
<comment type="catalytic activity">
    <reaction evidence="11">
        <text>L-2-aminoadipate + glyoxylate = 2-oxoadipate + glycine</text>
        <dbReference type="Rhea" id="RHEA:69112"/>
        <dbReference type="ChEBI" id="CHEBI:36655"/>
        <dbReference type="ChEBI" id="CHEBI:57305"/>
        <dbReference type="ChEBI" id="CHEBI:57499"/>
        <dbReference type="ChEBI" id="CHEBI:58672"/>
    </reaction>
    <physiologicalReaction direction="left-to-right" evidence="11">
        <dbReference type="Rhea" id="RHEA:69113"/>
    </physiologicalReaction>
</comment>
<proteinExistence type="inferred from homology"/>
<dbReference type="CDD" id="cd00609">
    <property type="entry name" value="AAT_like"/>
    <property type="match status" value="1"/>
</dbReference>
<evidence type="ECO:0000256" key="13">
    <source>
        <dbReference type="ARBA" id="ARBA00051184"/>
    </source>
</evidence>
<dbReference type="Proteomes" id="UP000694564">
    <property type="component" value="Chromosome 5"/>
</dbReference>
<evidence type="ECO:0000256" key="32">
    <source>
        <dbReference type="ARBA" id="ARBA00075068"/>
    </source>
</evidence>
<evidence type="ECO:0000256" key="26">
    <source>
        <dbReference type="ARBA" id="ARBA00056991"/>
    </source>
</evidence>
<comment type="catalytic activity">
    <reaction evidence="19">
        <text>L-tryptophan + glyoxylate = indole-3-pyruvate + glycine</text>
        <dbReference type="Rhea" id="RHEA:69124"/>
        <dbReference type="ChEBI" id="CHEBI:17640"/>
        <dbReference type="ChEBI" id="CHEBI:36655"/>
        <dbReference type="ChEBI" id="CHEBI:57305"/>
        <dbReference type="ChEBI" id="CHEBI:57912"/>
    </reaction>
</comment>
<evidence type="ECO:0000256" key="33">
    <source>
        <dbReference type="ARBA" id="ARBA00080697"/>
    </source>
</evidence>
<evidence type="ECO:0000256" key="17">
    <source>
        <dbReference type="ARBA" id="ARBA00052124"/>
    </source>
</evidence>
<dbReference type="GO" id="GO:0047536">
    <property type="term" value="F:2-aminoadipate transaminase activity"/>
    <property type="evidence" value="ECO:0007669"/>
    <property type="project" value="UniProtKB-EC"/>
</dbReference>
<dbReference type="GO" id="GO:0030170">
    <property type="term" value="F:pyridoxal phosphate binding"/>
    <property type="evidence" value="ECO:0007669"/>
    <property type="project" value="InterPro"/>
</dbReference>
<evidence type="ECO:0000256" key="2">
    <source>
        <dbReference type="ARBA" id="ARBA00007441"/>
    </source>
</evidence>
<dbReference type="SUPFAM" id="SSF53383">
    <property type="entry name" value="PLP-dependent transferases"/>
    <property type="match status" value="1"/>
</dbReference>
<evidence type="ECO:0000256" key="4">
    <source>
        <dbReference type="ARBA" id="ARBA00013010"/>
    </source>
</evidence>
<evidence type="ECO:0000256" key="11">
    <source>
        <dbReference type="ARBA" id="ARBA00050937"/>
    </source>
</evidence>
<dbReference type="OrthoDB" id="691673at2759"/>
<evidence type="ECO:0000256" key="31">
    <source>
        <dbReference type="ARBA" id="ARBA00074091"/>
    </source>
</evidence>
<evidence type="ECO:0000256" key="41">
    <source>
        <dbReference type="ARBA" id="ARBA00083735"/>
    </source>
</evidence>
<evidence type="ECO:0000256" key="39">
    <source>
        <dbReference type="ARBA" id="ARBA00083236"/>
    </source>
</evidence>
<evidence type="ECO:0000256" key="20">
    <source>
        <dbReference type="ARBA" id="ARBA00052400"/>
    </source>
</evidence>
<dbReference type="GO" id="GO:0005759">
    <property type="term" value="C:mitochondrial matrix"/>
    <property type="evidence" value="ECO:0007669"/>
    <property type="project" value="UniProtKB-ARBA"/>
</dbReference>
<evidence type="ECO:0000256" key="37">
    <source>
        <dbReference type="ARBA" id="ARBA00082705"/>
    </source>
</evidence>
<evidence type="ECO:0000256" key="3">
    <source>
        <dbReference type="ARBA" id="ARBA00012751"/>
    </source>
</evidence>
<name>A0A8D2AJ67_SCIVU</name>
<comment type="catalytic activity">
    <reaction evidence="25">
        <text>4-methyl-2-oxopentanoate + L-kynurenine = kynurenate + L-leucine + H2O</text>
        <dbReference type="Rhea" id="RHEA:66068"/>
        <dbReference type="ChEBI" id="CHEBI:15377"/>
        <dbReference type="ChEBI" id="CHEBI:17865"/>
        <dbReference type="ChEBI" id="CHEBI:57427"/>
        <dbReference type="ChEBI" id="CHEBI:57959"/>
        <dbReference type="ChEBI" id="CHEBI:58454"/>
    </reaction>
    <physiologicalReaction direction="left-to-right" evidence="25">
        <dbReference type="Rhea" id="RHEA:66069"/>
    </physiologicalReaction>
</comment>
<evidence type="ECO:0000256" key="7">
    <source>
        <dbReference type="ARBA" id="ARBA00022898"/>
    </source>
</evidence>
<keyword evidence="7" id="KW-0663">Pyridoxal phosphate</keyword>
<reference evidence="43" key="2">
    <citation type="submission" date="2025-09" db="UniProtKB">
        <authorList>
            <consortium name="Ensembl"/>
        </authorList>
    </citation>
    <scope>IDENTIFICATION</scope>
</reference>
<dbReference type="EC" id="2.6.1.39" evidence="29"/>
<comment type="catalytic activity">
    <reaction evidence="22">
        <text>L-leucine + glyoxylate = 4-methyl-2-oxopentanoate + glycine</text>
        <dbReference type="Rhea" id="RHEA:69128"/>
        <dbReference type="ChEBI" id="CHEBI:17865"/>
        <dbReference type="ChEBI" id="CHEBI:36655"/>
        <dbReference type="ChEBI" id="CHEBI:57305"/>
        <dbReference type="ChEBI" id="CHEBI:57427"/>
    </reaction>
</comment>
<dbReference type="Gene3D" id="3.40.640.10">
    <property type="entry name" value="Type I PLP-dependent aspartate aminotransferase-like (Major domain)"/>
    <property type="match status" value="1"/>
</dbReference>
<comment type="catalytic activity">
    <reaction evidence="21">
        <text>glyoxylate + L-methionine = 4-methylsulfanyl-2-oxobutanoate + glycine</text>
        <dbReference type="Rhea" id="RHEA:22884"/>
        <dbReference type="ChEBI" id="CHEBI:16723"/>
        <dbReference type="ChEBI" id="CHEBI:36655"/>
        <dbReference type="ChEBI" id="CHEBI:57305"/>
        <dbReference type="ChEBI" id="CHEBI:57844"/>
        <dbReference type="EC" id="2.6.1.73"/>
    </reaction>
</comment>
<dbReference type="Pfam" id="PF00155">
    <property type="entry name" value="Aminotran_1_2"/>
    <property type="match status" value="1"/>
</dbReference>
<keyword evidence="44" id="KW-1185">Reference proteome</keyword>
<evidence type="ECO:0000259" key="42">
    <source>
        <dbReference type="Pfam" id="PF00155"/>
    </source>
</evidence>
<evidence type="ECO:0000256" key="34">
    <source>
        <dbReference type="ARBA" id="ARBA00080916"/>
    </source>
</evidence>
<dbReference type="GO" id="GO:0006536">
    <property type="term" value="P:glutamate metabolic process"/>
    <property type="evidence" value="ECO:0007669"/>
    <property type="project" value="Ensembl"/>
</dbReference>
<keyword evidence="5" id="KW-0032">Aminotransferase</keyword>
<evidence type="ECO:0000256" key="22">
    <source>
        <dbReference type="ARBA" id="ARBA00052518"/>
    </source>
</evidence>
<dbReference type="InterPro" id="IPR004839">
    <property type="entry name" value="Aminotransferase_I/II_large"/>
</dbReference>
<comment type="catalytic activity">
    <reaction evidence="13">
        <text>4-methylsulfanyl-2-oxobutanoate + L-kynurenine = kynurenate + L-methionine + H2O</text>
        <dbReference type="Rhea" id="RHEA:69096"/>
        <dbReference type="ChEBI" id="CHEBI:15377"/>
        <dbReference type="ChEBI" id="CHEBI:16723"/>
        <dbReference type="ChEBI" id="CHEBI:57844"/>
        <dbReference type="ChEBI" id="CHEBI:57959"/>
        <dbReference type="ChEBI" id="CHEBI:58454"/>
    </reaction>
    <physiologicalReaction direction="left-to-right" evidence="13">
        <dbReference type="Rhea" id="RHEA:69097"/>
    </physiologicalReaction>
</comment>
<evidence type="ECO:0000256" key="24">
    <source>
        <dbReference type="ARBA" id="ARBA00052580"/>
    </source>
</evidence>
<evidence type="ECO:0000256" key="14">
    <source>
        <dbReference type="ARBA" id="ARBA00051742"/>
    </source>
</evidence>
<evidence type="ECO:0000256" key="21">
    <source>
        <dbReference type="ARBA" id="ARBA00052404"/>
    </source>
</evidence>